<keyword evidence="2" id="KW-1185">Reference proteome</keyword>
<dbReference type="RefSeq" id="WP_185002127.1">
    <property type="nucleotide sequence ID" value="NZ_BAAAUI010000029.1"/>
</dbReference>
<protein>
    <submittedName>
        <fullName evidence="1">Putative alpha/beta hydrolase family esterase</fullName>
    </submittedName>
</protein>
<comment type="caution">
    <text evidence="1">The sequence shown here is derived from an EMBL/GenBank/DDBJ whole genome shotgun (WGS) entry which is preliminary data.</text>
</comment>
<dbReference type="Gene3D" id="3.40.50.1820">
    <property type="entry name" value="alpha/beta hydrolase"/>
    <property type="match status" value="1"/>
</dbReference>
<accession>A0A7W7FRR5</accession>
<dbReference type="AlphaFoldDB" id="A0A7W7FRR5"/>
<sequence>MRALHVVLLHGWRGAGSGHWLSWLAGQLRGLGVVVDAPALPAPELGGWLPVLRASLAAAPPSADLVVLGHGLGATLWLHHAAGVDGRDRRAHRVLLVAPPGPGWRHPEVRGLNPPPVDARAMRRAASITRLVAGQGDPYCARLDAYGLATGLGVELDLVPGGEHLDEDTGYGPWPEVLAWTLGRAPSLLGASPARART</sequence>
<keyword evidence="1" id="KW-0378">Hydrolase</keyword>
<evidence type="ECO:0000313" key="2">
    <source>
        <dbReference type="Proteomes" id="UP000533598"/>
    </source>
</evidence>
<dbReference type="EMBL" id="JACHMH010000001">
    <property type="protein sequence ID" value="MBB4676281.1"/>
    <property type="molecule type" value="Genomic_DNA"/>
</dbReference>
<dbReference type="Pfam" id="PF06821">
    <property type="entry name" value="Ser_hydrolase"/>
    <property type="match status" value="1"/>
</dbReference>
<gene>
    <name evidence="1" type="ORF">HNR67_002399</name>
</gene>
<organism evidence="1 2">
    <name type="scientific">Crossiella cryophila</name>
    <dbReference type="NCBI Taxonomy" id="43355"/>
    <lineage>
        <taxon>Bacteria</taxon>
        <taxon>Bacillati</taxon>
        <taxon>Actinomycetota</taxon>
        <taxon>Actinomycetes</taxon>
        <taxon>Pseudonocardiales</taxon>
        <taxon>Pseudonocardiaceae</taxon>
        <taxon>Crossiella</taxon>
    </lineage>
</organism>
<evidence type="ECO:0000313" key="1">
    <source>
        <dbReference type="EMBL" id="MBB4676281.1"/>
    </source>
</evidence>
<reference evidence="1 2" key="1">
    <citation type="submission" date="2020-08" db="EMBL/GenBank/DDBJ databases">
        <title>Sequencing the genomes of 1000 actinobacteria strains.</title>
        <authorList>
            <person name="Klenk H.-P."/>
        </authorList>
    </citation>
    <scope>NUCLEOTIDE SEQUENCE [LARGE SCALE GENOMIC DNA]</scope>
    <source>
        <strain evidence="1 2">DSM 44230</strain>
    </source>
</reference>
<dbReference type="InterPro" id="IPR010662">
    <property type="entry name" value="RBBP9/YdeN"/>
</dbReference>
<dbReference type="GO" id="GO:0016787">
    <property type="term" value="F:hydrolase activity"/>
    <property type="evidence" value="ECO:0007669"/>
    <property type="project" value="UniProtKB-KW"/>
</dbReference>
<dbReference type="InterPro" id="IPR029058">
    <property type="entry name" value="AB_hydrolase_fold"/>
</dbReference>
<name>A0A7W7FRR5_9PSEU</name>
<proteinExistence type="predicted"/>
<dbReference type="SUPFAM" id="SSF53474">
    <property type="entry name" value="alpha/beta-Hydrolases"/>
    <property type="match status" value="1"/>
</dbReference>
<dbReference type="Proteomes" id="UP000533598">
    <property type="component" value="Unassembled WGS sequence"/>
</dbReference>